<gene>
    <name evidence="1" type="ORF">LSH36_289g01010</name>
</gene>
<evidence type="ECO:0000313" key="2">
    <source>
        <dbReference type="Proteomes" id="UP001208570"/>
    </source>
</evidence>
<accession>A0AAD9N474</accession>
<sequence length="94" mass="10947">MLVTSDGVAIMKPDTIKPGAPERCRERLKKSREKCIDRLRLRCAAASQTRSDTSLVEDLMQEEWKVLCGEDYQQESLDPKQRCNFLLLWCENRD</sequence>
<dbReference type="EMBL" id="JAODUP010000289">
    <property type="protein sequence ID" value="KAK2153684.1"/>
    <property type="molecule type" value="Genomic_DNA"/>
</dbReference>
<organism evidence="1 2">
    <name type="scientific">Paralvinella palmiformis</name>
    <dbReference type="NCBI Taxonomy" id="53620"/>
    <lineage>
        <taxon>Eukaryota</taxon>
        <taxon>Metazoa</taxon>
        <taxon>Spiralia</taxon>
        <taxon>Lophotrochozoa</taxon>
        <taxon>Annelida</taxon>
        <taxon>Polychaeta</taxon>
        <taxon>Sedentaria</taxon>
        <taxon>Canalipalpata</taxon>
        <taxon>Terebellida</taxon>
        <taxon>Terebelliformia</taxon>
        <taxon>Alvinellidae</taxon>
        <taxon>Paralvinella</taxon>
    </lineage>
</organism>
<dbReference type="AlphaFoldDB" id="A0AAD9N474"/>
<evidence type="ECO:0000313" key="1">
    <source>
        <dbReference type="EMBL" id="KAK2153684.1"/>
    </source>
</evidence>
<keyword evidence="2" id="KW-1185">Reference proteome</keyword>
<comment type="caution">
    <text evidence="1">The sequence shown here is derived from an EMBL/GenBank/DDBJ whole genome shotgun (WGS) entry which is preliminary data.</text>
</comment>
<proteinExistence type="predicted"/>
<reference evidence="1" key="1">
    <citation type="journal article" date="2023" name="Mol. Biol. Evol.">
        <title>Third-Generation Sequencing Reveals the Adaptive Role of the Epigenome in Three Deep-Sea Polychaetes.</title>
        <authorList>
            <person name="Perez M."/>
            <person name="Aroh O."/>
            <person name="Sun Y."/>
            <person name="Lan Y."/>
            <person name="Juniper S.K."/>
            <person name="Young C.R."/>
            <person name="Angers B."/>
            <person name="Qian P.Y."/>
        </authorList>
    </citation>
    <scope>NUCLEOTIDE SEQUENCE</scope>
    <source>
        <strain evidence="1">P08H-3</strain>
    </source>
</reference>
<name>A0AAD9N474_9ANNE</name>
<protein>
    <submittedName>
        <fullName evidence="1">Uncharacterized protein</fullName>
    </submittedName>
</protein>
<dbReference type="Proteomes" id="UP001208570">
    <property type="component" value="Unassembled WGS sequence"/>
</dbReference>